<organism evidence="3 4">
    <name type="scientific">Corynebacterium coyleae</name>
    <dbReference type="NCBI Taxonomy" id="53374"/>
    <lineage>
        <taxon>Bacteria</taxon>
        <taxon>Bacillati</taxon>
        <taxon>Actinomycetota</taxon>
        <taxon>Actinomycetes</taxon>
        <taxon>Mycobacteriales</taxon>
        <taxon>Corynebacteriaceae</taxon>
        <taxon>Corynebacterium</taxon>
    </lineage>
</organism>
<proteinExistence type="predicted"/>
<accession>A0ABX8KVM2</accession>
<feature type="transmembrane region" description="Helical" evidence="2">
    <location>
        <begin position="6"/>
        <end position="25"/>
    </location>
</feature>
<keyword evidence="2" id="KW-0472">Membrane</keyword>
<dbReference type="RefSeq" id="WP_092101818.1">
    <property type="nucleotide sequence ID" value="NZ_CP047198.1"/>
</dbReference>
<dbReference type="Proteomes" id="UP000683520">
    <property type="component" value="Chromosome"/>
</dbReference>
<keyword evidence="1" id="KW-0175">Coiled coil</keyword>
<dbReference type="EMBL" id="CP077302">
    <property type="protein sequence ID" value="QXB17904.1"/>
    <property type="molecule type" value="Genomic_DNA"/>
</dbReference>
<sequence length="100" mass="11483">MEQFWESLAIVLAAVIPAYLGYLTAREKPKADIRGKDTVDTAQQQMQSLLKTLLERVAKLEKTQEVLQQKYNLSLDALRKVRRRYPGLKVEVHESVEADL</sequence>
<reference evidence="3 4" key="1">
    <citation type="submission" date="2021-06" db="EMBL/GenBank/DDBJ databases">
        <title>FDA dAtabase for Regulatory Grade micrObial Sequences (FDA-ARGOS): Supporting development and validation of Infectious Disease Dx tests.</title>
        <authorList>
            <person name="Sproer C."/>
            <person name="Gronow S."/>
            <person name="Severitt S."/>
            <person name="Schroder I."/>
            <person name="Tallon L."/>
            <person name="Sadzewicz L."/>
            <person name="Zhao X."/>
            <person name="Boylan J."/>
            <person name="Ott S."/>
            <person name="Bowen H."/>
            <person name="Vavikolanu K."/>
            <person name="Mehta A."/>
            <person name="Aluvathingal J."/>
            <person name="Nadendla S."/>
            <person name="Lowell S."/>
            <person name="Myers T."/>
            <person name="Yan Y."/>
        </authorList>
    </citation>
    <scope>NUCLEOTIDE SEQUENCE [LARGE SCALE GENOMIC DNA]</scope>
    <source>
        <strain evidence="3 4">FDAARGOS 1425</strain>
    </source>
</reference>
<protein>
    <submittedName>
        <fullName evidence="3">Uncharacterized protein</fullName>
    </submittedName>
</protein>
<name>A0ABX8KVM2_9CORY</name>
<keyword evidence="2" id="KW-1133">Transmembrane helix</keyword>
<evidence type="ECO:0000313" key="3">
    <source>
        <dbReference type="EMBL" id="QXB17904.1"/>
    </source>
</evidence>
<dbReference type="GeneID" id="92750190"/>
<keyword evidence="2" id="KW-0812">Transmembrane</keyword>
<feature type="coiled-coil region" evidence="1">
    <location>
        <begin position="43"/>
        <end position="70"/>
    </location>
</feature>
<evidence type="ECO:0000313" key="4">
    <source>
        <dbReference type="Proteomes" id="UP000683520"/>
    </source>
</evidence>
<gene>
    <name evidence="3" type="ORF">I6L55_08360</name>
</gene>
<evidence type="ECO:0000256" key="1">
    <source>
        <dbReference type="SAM" id="Coils"/>
    </source>
</evidence>
<evidence type="ECO:0000256" key="2">
    <source>
        <dbReference type="SAM" id="Phobius"/>
    </source>
</evidence>
<keyword evidence="4" id="KW-1185">Reference proteome</keyword>